<keyword evidence="1 5" id="KW-0489">Methyltransferase</keyword>
<keyword evidence="9" id="KW-1185">Reference proteome</keyword>
<evidence type="ECO:0000256" key="4">
    <source>
        <dbReference type="ARBA" id="ARBA00022747"/>
    </source>
</evidence>
<dbReference type="InterPro" id="IPR029063">
    <property type="entry name" value="SAM-dependent_MTases_sf"/>
</dbReference>
<dbReference type="Pfam" id="PF00145">
    <property type="entry name" value="DNA_methylase"/>
    <property type="match status" value="1"/>
</dbReference>
<evidence type="ECO:0000256" key="3">
    <source>
        <dbReference type="ARBA" id="ARBA00022691"/>
    </source>
</evidence>
<dbReference type="Gene3D" id="3.40.50.150">
    <property type="entry name" value="Vaccinia Virus protein VP39"/>
    <property type="match status" value="1"/>
</dbReference>
<accession>A0A2S5REU4</accession>
<comment type="similarity">
    <text evidence="5 6">Belongs to the class I-like SAM-binding methyltransferase superfamily. C5-methyltransferase family.</text>
</comment>
<dbReference type="PRINTS" id="PR00105">
    <property type="entry name" value="C5METTRFRASE"/>
</dbReference>
<dbReference type="GO" id="GO:0009307">
    <property type="term" value="P:DNA restriction-modification system"/>
    <property type="evidence" value="ECO:0007669"/>
    <property type="project" value="UniProtKB-KW"/>
</dbReference>
<dbReference type="SUPFAM" id="SSF53335">
    <property type="entry name" value="S-adenosyl-L-methionine-dependent methyltransferases"/>
    <property type="match status" value="1"/>
</dbReference>
<keyword evidence="3 5" id="KW-0949">S-adenosyl-L-methionine</keyword>
<dbReference type="GO" id="GO:0003886">
    <property type="term" value="F:DNA (cytosine-5-)-methyltransferase activity"/>
    <property type="evidence" value="ECO:0007669"/>
    <property type="project" value="UniProtKB-EC"/>
</dbReference>
<gene>
    <name evidence="8" type="primary">dcm</name>
    <name evidence="8" type="ORF">MCORR_v1c06820</name>
</gene>
<dbReference type="PROSITE" id="PS51679">
    <property type="entry name" value="SAM_MT_C5"/>
    <property type="match status" value="1"/>
</dbReference>
<dbReference type="Proteomes" id="UP000239785">
    <property type="component" value="Unassembled WGS sequence"/>
</dbReference>
<evidence type="ECO:0000256" key="1">
    <source>
        <dbReference type="ARBA" id="ARBA00022603"/>
    </source>
</evidence>
<protein>
    <recommendedName>
        <fullName evidence="7">Cytosine-specific methyltransferase</fullName>
        <ecNumber evidence="7">2.1.1.37</ecNumber>
    </recommendedName>
</protein>
<dbReference type="OrthoDB" id="9813719at2"/>
<evidence type="ECO:0000256" key="6">
    <source>
        <dbReference type="RuleBase" id="RU000416"/>
    </source>
</evidence>
<dbReference type="PANTHER" id="PTHR46098">
    <property type="entry name" value="TRNA (CYTOSINE(38)-C(5))-METHYLTRANSFERASE"/>
    <property type="match status" value="1"/>
</dbReference>
<keyword evidence="4" id="KW-0680">Restriction system</keyword>
<evidence type="ECO:0000256" key="2">
    <source>
        <dbReference type="ARBA" id="ARBA00022679"/>
    </source>
</evidence>
<evidence type="ECO:0000313" key="8">
    <source>
        <dbReference type="EMBL" id="PPE05655.1"/>
    </source>
</evidence>
<dbReference type="InterPro" id="IPR050750">
    <property type="entry name" value="C5-MTase"/>
</dbReference>
<sequence>MIKLNVFETFAGIGSQHKALKRVKEQFNDFDFKISYTSEWYSDAIIAYDAIHHDNKKNTKITLTELTQYFSKFTFSKDSKTPIANIETKIKKNPKYFETLYNSNIRNNNLGDIKSIKGSQLVEKIDLLTYSFPCQDLSIAGKGKGMSEETNSRSSLLWNIKRILVELKEHQKLPKYLLMENVTAIKHIKHVDNLNSFKKELKELGYSSFEFIENAVDHGIPQQRKRFFMLSILEFSEDNKLNLEKFYTKSNRKFKEFIEWNNMQLTPRWEQYVLAIQKCIHNDNIEKPLQHKFKNLSVYPSFNQANIVHGIEEQNISTITFSGENSRIRVLNQNNNNEFEVKKLSGLDNLRLMGFDKKDYSKMIKMNLSDEKIRGFAGNSIVVNVLESIFKLIYELEKRNQ</sequence>
<feature type="active site" evidence="5">
    <location>
        <position position="134"/>
    </location>
</feature>
<evidence type="ECO:0000313" key="9">
    <source>
        <dbReference type="Proteomes" id="UP000239785"/>
    </source>
</evidence>
<dbReference type="EMBL" id="PHNF01000003">
    <property type="protein sequence ID" value="PPE05655.1"/>
    <property type="molecule type" value="Genomic_DNA"/>
</dbReference>
<dbReference type="InterPro" id="IPR001525">
    <property type="entry name" value="C5_MeTfrase"/>
</dbReference>
<evidence type="ECO:0000256" key="5">
    <source>
        <dbReference type="PROSITE-ProRule" id="PRU01016"/>
    </source>
</evidence>
<dbReference type="RefSeq" id="WP_104208207.1">
    <property type="nucleotide sequence ID" value="NZ_PHNF01000003.1"/>
</dbReference>
<dbReference type="InterPro" id="IPR018117">
    <property type="entry name" value="C5_DNA_meth_AS"/>
</dbReference>
<reference evidence="8 9" key="1">
    <citation type="submission" date="2017-11" db="EMBL/GenBank/DDBJ databases">
        <title>Genome sequence of Mesoplasma corruscae ELCA-2 (ATCC 49579).</title>
        <authorList>
            <person name="Lo W.-S."/>
            <person name="Kuo C.-H."/>
        </authorList>
    </citation>
    <scope>NUCLEOTIDE SEQUENCE [LARGE SCALE GENOMIC DNA]</scope>
    <source>
        <strain evidence="8 9">ELCA-2</strain>
    </source>
</reference>
<evidence type="ECO:0000256" key="7">
    <source>
        <dbReference type="RuleBase" id="RU000417"/>
    </source>
</evidence>
<name>A0A2S5REU4_9MOLU</name>
<organism evidence="8 9">
    <name type="scientific">Mesoplasma corruscae</name>
    <dbReference type="NCBI Taxonomy" id="216874"/>
    <lineage>
        <taxon>Bacteria</taxon>
        <taxon>Bacillati</taxon>
        <taxon>Mycoplasmatota</taxon>
        <taxon>Mollicutes</taxon>
        <taxon>Entomoplasmatales</taxon>
        <taxon>Entomoplasmataceae</taxon>
        <taxon>Mesoplasma</taxon>
    </lineage>
</organism>
<comment type="caution">
    <text evidence="8">The sequence shown here is derived from an EMBL/GenBank/DDBJ whole genome shotgun (WGS) entry which is preliminary data.</text>
</comment>
<dbReference type="GO" id="GO:0032259">
    <property type="term" value="P:methylation"/>
    <property type="evidence" value="ECO:0007669"/>
    <property type="project" value="UniProtKB-KW"/>
</dbReference>
<keyword evidence="2 5" id="KW-0808">Transferase</keyword>
<proteinExistence type="inferred from homology"/>
<dbReference type="NCBIfam" id="TIGR00675">
    <property type="entry name" value="dcm"/>
    <property type="match status" value="1"/>
</dbReference>
<dbReference type="Gene3D" id="3.90.120.10">
    <property type="entry name" value="DNA Methylase, subunit A, domain 2"/>
    <property type="match status" value="1"/>
</dbReference>
<dbReference type="AlphaFoldDB" id="A0A2S5REU4"/>
<dbReference type="PANTHER" id="PTHR46098:SF1">
    <property type="entry name" value="TRNA (CYTOSINE(38)-C(5))-METHYLTRANSFERASE"/>
    <property type="match status" value="1"/>
</dbReference>
<dbReference type="EC" id="2.1.1.37" evidence="7"/>
<comment type="catalytic activity">
    <reaction evidence="7">
        <text>a 2'-deoxycytidine in DNA + S-adenosyl-L-methionine = a 5-methyl-2'-deoxycytidine in DNA + S-adenosyl-L-homocysteine + H(+)</text>
        <dbReference type="Rhea" id="RHEA:13681"/>
        <dbReference type="Rhea" id="RHEA-COMP:11369"/>
        <dbReference type="Rhea" id="RHEA-COMP:11370"/>
        <dbReference type="ChEBI" id="CHEBI:15378"/>
        <dbReference type="ChEBI" id="CHEBI:57856"/>
        <dbReference type="ChEBI" id="CHEBI:59789"/>
        <dbReference type="ChEBI" id="CHEBI:85452"/>
        <dbReference type="ChEBI" id="CHEBI:85454"/>
        <dbReference type="EC" id="2.1.1.37"/>
    </reaction>
</comment>
<dbReference type="PROSITE" id="PS00094">
    <property type="entry name" value="C5_MTASE_1"/>
    <property type="match status" value="1"/>
</dbReference>